<evidence type="ECO:0008006" key="5">
    <source>
        <dbReference type="Google" id="ProtNLM"/>
    </source>
</evidence>
<evidence type="ECO:0000256" key="1">
    <source>
        <dbReference type="SAM" id="MobiDB-lite"/>
    </source>
</evidence>
<proteinExistence type="predicted"/>
<feature type="region of interest" description="Disordered" evidence="1">
    <location>
        <begin position="29"/>
        <end position="91"/>
    </location>
</feature>
<keyword evidence="2" id="KW-0732">Signal</keyword>
<feature type="compositionally biased region" description="Polar residues" evidence="1">
    <location>
        <begin position="59"/>
        <end position="75"/>
    </location>
</feature>
<feature type="compositionally biased region" description="Polar residues" evidence="1">
    <location>
        <begin position="29"/>
        <end position="50"/>
    </location>
</feature>
<dbReference type="AlphaFoldDB" id="A0A9D1TEV7"/>
<feature type="chain" id="PRO_5038425353" description="Cohesin domain-containing protein" evidence="2">
    <location>
        <begin position="25"/>
        <end position="255"/>
    </location>
</feature>
<dbReference type="PROSITE" id="PS51257">
    <property type="entry name" value="PROKAR_LIPOPROTEIN"/>
    <property type="match status" value="1"/>
</dbReference>
<gene>
    <name evidence="3" type="ORF">H9747_04675</name>
</gene>
<evidence type="ECO:0000313" key="4">
    <source>
        <dbReference type="Proteomes" id="UP000886814"/>
    </source>
</evidence>
<feature type="signal peptide" evidence="2">
    <location>
        <begin position="1"/>
        <end position="24"/>
    </location>
</feature>
<reference evidence="3" key="2">
    <citation type="submission" date="2021-04" db="EMBL/GenBank/DDBJ databases">
        <authorList>
            <person name="Gilroy R."/>
        </authorList>
    </citation>
    <scope>NUCLEOTIDE SEQUENCE</scope>
    <source>
        <strain evidence="3">CHK195-9823</strain>
    </source>
</reference>
<reference evidence="3" key="1">
    <citation type="journal article" date="2021" name="PeerJ">
        <title>Extensive microbial diversity within the chicken gut microbiome revealed by metagenomics and culture.</title>
        <authorList>
            <person name="Gilroy R."/>
            <person name="Ravi A."/>
            <person name="Getino M."/>
            <person name="Pursley I."/>
            <person name="Horton D.L."/>
            <person name="Alikhan N.F."/>
            <person name="Baker D."/>
            <person name="Gharbi K."/>
            <person name="Hall N."/>
            <person name="Watson M."/>
            <person name="Adriaenssens E.M."/>
            <person name="Foster-Nyarko E."/>
            <person name="Jarju S."/>
            <person name="Secka A."/>
            <person name="Antonio M."/>
            <person name="Oren A."/>
            <person name="Chaudhuri R.R."/>
            <person name="La Ragione R."/>
            <person name="Hildebrand F."/>
            <person name="Pallen M.J."/>
        </authorList>
    </citation>
    <scope>NUCLEOTIDE SEQUENCE</scope>
    <source>
        <strain evidence="3">CHK195-9823</strain>
    </source>
</reference>
<dbReference type="Proteomes" id="UP000886814">
    <property type="component" value="Unassembled WGS sequence"/>
</dbReference>
<evidence type="ECO:0000256" key="2">
    <source>
        <dbReference type="SAM" id="SignalP"/>
    </source>
</evidence>
<accession>A0A9D1TEV7</accession>
<sequence>MKKYVLLSIITCIALPFTSGCSFFNPSSNVEVSSPKDNTEESASNDTISDSPKHDESDNSQAPKSPNADTNGSEDTASEAGNADAAETTPDIQTTVGYALSVDENTMYVDLKNTGSRLYPGEGEDRKVAFDISNAEQVQTNVSEFNPARDNFISPGIQVTIEYYIENGVNIATKLTSDGDEKEPYSPVAIGKVNSVSDTELSILVTEGDNIGETITFDLSVCDPISDPISVDSQIAVAYYTKQDIHYAVYVESMS</sequence>
<name>A0A9D1TEV7_9FIRM</name>
<organism evidence="3 4">
    <name type="scientific">Candidatus Blautia stercorigallinarum</name>
    <dbReference type="NCBI Taxonomy" id="2838501"/>
    <lineage>
        <taxon>Bacteria</taxon>
        <taxon>Bacillati</taxon>
        <taxon>Bacillota</taxon>
        <taxon>Clostridia</taxon>
        <taxon>Lachnospirales</taxon>
        <taxon>Lachnospiraceae</taxon>
        <taxon>Blautia</taxon>
    </lineage>
</organism>
<comment type="caution">
    <text evidence="3">The sequence shown here is derived from an EMBL/GenBank/DDBJ whole genome shotgun (WGS) entry which is preliminary data.</text>
</comment>
<dbReference type="EMBL" id="DXIQ01000027">
    <property type="protein sequence ID" value="HIV38280.1"/>
    <property type="molecule type" value="Genomic_DNA"/>
</dbReference>
<protein>
    <recommendedName>
        <fullName evidence="5">Cohesin domain-containing protein</fullName>
    </recommendedName>
</protein>
<evidence type="ECO:0000313" key="3">
    <source>
        <dbReference type="EMBL" id="HIV38280.1"/>
    </source>
</evidence>